<organism evidence="1 2">
    <name type="scientific">Panagrellus redivivus</name>
    <name type="common">Microworm</name>
    <dbReference type="NCBI Taxonomy" id="6233"/>
    <lineage>
        <taxon>Eukaryota</taxon>
        <taxon>Metazoa</taxon>
        <taxon>Ecdysozoa</taxon>
        <taxon>Nematoda</taxon>
        <taxon>Chromadorea</taxon>
        <taxon>Rhabditida</taxon>
        <taxon>Tylenchina</taxon>
        <taxon>Panagrolaimomorpha</taxon>
        <taxon>Panagrolaimoidea</taxon>
        <taxon>Panagrolaimidae</taxon>
        <taxon>Panagrellus</taxon>
    </lineage>
</organism>
<name>A0A7E4VNU9_PANRE</name>
<reference evidence="2" key="2">
    <citation type="submission" date="2020-10" db="UniProtKB">
        <authorList>
            <consortium name="WormBaseParasite"/>
        </authorList>
    </citation>
    <scope>IDENTIFICATION</scope>
</reference>
<dbReference type="Gene3D" id="3.40.33.10">
    <property type="entry name" value="CAP"/>
    <property type="match status" value="1"/>
</dbReference>
<evidence type="ECO:0000313" key="2">
    <source>
        <dbReference type="WBParaSite" id="Pan_g23477.t2"/>
    </source>
</evidence>
<keyword evidence="1" id="KW-1185">Reference proteome</keyword>
<proteinExistence type="predicted"/>
<reference evidence="1" key="1">
    <citation type="journal article" date="2013" name="Genetics">
        <title>The draft genome and transcriptome of Panagrellus redivivus are shaped by the harsh demands of a free-living lifestyle.</title>
        <authorList>
            <person name="Srinivasan J."/>
            <person name="Dillman A.R."/>
            <person name="Macchietto M.G."/>
            <person name="Heikkinen L."/>
            <person name="Lakso M."/>
            <person name="Fracchia K.M."/>
            <person name="Antoshechkin I."/>
            <person name="Mortazavi A."/>
            <person name="Wong G."/>
            <person name="Sternberg P.W."/>
        </authorList>
    </citation>
    <scope>NUCLEOTIDE SEQUENCE [LARGE SCALE GENOMIC DNA]</scope>
    <source>
        <strain evidence="1">MT8872</strain>
    </source>
</reference>
<evidence type="ECO:0000313" key="1">
    <source>
        <dbReference type="Proteomes" id="UP000492821"/>
    </source>
</evidence>
<dbReference type="AlphaFoldDB" id="A0A7E4VNU9"/>
<dbReference type="WBParaSite" id="Pan_g23477.t2">
    <property type="protein sequence ID" value="Pan_g23477.t2"/>
    <property type="gene ID" value="Pan_g23477"/>
</dbReference>
<sequence length="439" mass="49230">MFKLAGNVVLEKANYSNVNISDEYAWRRVKKTSELIMDPFNKSMQNAYNEKDTLRMALSPDVTEIGCFDKICNGFEYIACKTGYTIVASTDTPLHTPNLRCKKDADCTLPGYTRCDTALGLCDLDPPDKKVVPPLVCLSLSSPLVTLSKEKCDGVDDTGSEMSGVERESTVNSINSFRAMINNNCTLGLGIPKPASNYRKVKYNCALENKTKFECSSSLTPETFISDDKTWRTGTLKLNNIASRRALLHNSAPIAIQLLISPQTAKVDKDIDKAVFIKLFMSEDVTEVGCYIKVCGNYEYMACKTNHNHTLPYDAPLYTPGQRCNSDADCTLPGYHTCDATLGLCDYKSHYARRMETHDKCADMQNFYMERVAEKCDGYDTGSDIGNLERNIYVYFVNQFRSLINNECDLGKGNVKPISNYRKVKYNCALEERAKFDCP</sequence>
<dbReference type="Proteomes" id="UP000492821">
    <property type="component" value="Unassembled WGS sequence"/>
</dbReference>
<protein>
    <submittedName>
        <fullName evidence="2">SCP domain-containing protein</fullName>
    </submittedName>
</protein>
<dbReference type="InterPro" id="IPR035940">
    <property type="entry name" value="CAP_sf"/>
</dbReference>
<accession>A0A7E4VNU9</accession>